<feature type="compositionally biased region" description="Polar residues" evidence="3">
    <location>
        <begin position="512"/>
        <end position="535"/>
    </location>
</feature>
<evidence type="ECO:0000259" key="5">
    <source>
        <dbReference type="PROSITE" id="PS50128"/>
    </source>
</evidence>
<keyword evidence="2" id="KW-0862">Zinc</keyword>
<feature type="region of interest" description="Disordered" evidence="3">
    <location>
        <begin position="1383"/>
        <end position="1525"/>
    </location>
</feature>
<dbReference type="InterPro" id="IPR000571">
    <property type="entry name" value="Znf_CCCH"/>
</dbReference>
<feature type="compositionally biased region" description="Low complexity" evidence="3">
    <location>
        <begin position="63"/>
        <end position="72"/>
    </location>
</feature>
<feature type="compositionally biased region" description="Polar residues" evidence="3">
    <location>
        <begin position="176"/>
        <end position="186"/>
    </location>
</feature>
<feature type="compositionally biased region" description="Pro residues" evidence="3">
    <location>
        <begin position="15"/>
        <end position="30"/>
    </location>
</feature>
<feature type="compositionally biased region" description="Pro residues" evidence="3">
    <location>
        <begin position="161"/>
        <end position="175"/>
    </location>
</feature>
<name>A0ABR2MFD5_9ASPA</name>
<keyword evidence="1" id="KW-0507">mRNA processing</keyword>
<reference evidence="6 7" key="1">
    <citation type="journal article" date="2022" name="Nat. Plants">
        <title>Genomes of leafy and leafless Platanthera orchids illuminate the evolution of mycoheterotrophy.</title>
        <authorList>
            <person name="Li M.H."/>
            <person name="Liu K.W."/>
            <person name="Li Z."/>
            <person name="Lu H.C."/>
            <person name="Ye Q.L."/>
            <person name="Zhang D."/>
            <person name="Wang J.Y."/>
            <person name="Li Y.F."/>
            <person name="Zhong Z.M."/>
            <person name="Liu X."/>
            <person name="Yu X."/>
            <person name="Liu D.K."/>
            <person name="Tu X.D."/>
            <person name="Liu B."/>
            <person name="Hao Y."/>
            <person name="Liao X.Y."/>
            <person name="Jiang Y.T."/>
            <person name="Sun W.H."/>
            <person name="Chen J."/>
            <person name="Chen Y.Q."/>
            <person name="Ai Y."/>
            <person name="Zhai J.W."/>
            <person name="Wu S.S."/>
            <person name="Zhou Z."/>
            <person name="Hsiao Y.Y."/>
            <person name="Wu W.L."/>
            <person name="Chen Y.Y."/>
            <person name="Lin Y.F."/>
            <person name="Hsu J.L."/>
            <person name="Li C.Y."/>
            <person name="Wang Z.W."/>
            <person name="Zhao X."/>
            <person name="Zhong W.Y."/>
            <person name="Ma X.K."/>
            <person name="Ma L."/>
            <person name="Huang J."/>
            <person name="Chen G.Z."/>
            <person name="Huang M.Z."/>
            <person name="Huang L."/>
            <person name="Peng D.H."/>
            <person name="Luo Y.B."/>
            <person name="Zou S.Q."/>
            <person name="Chen S.P."/>
            <person name="Lan S."/>
            <person name="Tsai W.C."/>
            <person name="Van de Peer Y."/>
            <person name="Liu Z.J."/>
        </authorList>
    </citation>
    <scope>NUCLEOTIDE SEQUENCE [LARGE SCALE GENOMIC DNA]</scope>
    <source>
        <strain evidence="6">Lor288</strain>
    </source>
</reference>
<feature type="region of interest" description="Disordered" evidence="3">
    <location>
        <begin position="487"/>
        <end position="535"/>
    </location>
</feature>
<feature type="compositionally biased region" description="Basic residues" evidence="3">
    <location>
        <begin position="723"/>
        <end position="736"/>
    </location>
</feature>
<gene>
    <name evidence="6" type="ORF">KSP40_PGU016175</name>
</gene>
<proteinExistence type="predicted"/>
<evidence type="ECO:0000256" key="1">
    <source>
        <dbReference type="ARBA" id="ARBA00022664"/>
    </source>
</evidence>
<feature type="region of interest" description="Disordered" evidence="3">
    <location>
        <begin position="1"/>
        <end position="265"/>
    </location>
</feature>
<dbReference type="PANTHER" id="PTHR36886:SF7">
    <property type="entry name" value="EXPRESSED PROTEIN"/>
    <property type="match status" value="1"/>
</dbReference>
<dbReference type="SMART" id="SM00356">
    <property type="entry name" value="ZnF_C3H1"/>
    <property type="match status" value="1"/>
</dbReference>
<dbReference type="PROSITE" id="PS50103">
    <property type="entry name" value="ZF_C3H1"/>
    <property type="match status" value="1"/>
</dbReference>
<feature type="zinc finger region" description="C3H1-type" evidence="2">
    <location>
        <begin position="788"/>
        <end position="815"/>
    </location>
</feature>
<evidence type="ECO:0000313" key="6">
    <source>
        <dbReference type="EMBL" id="KAK8962670.1"/>
    </source>
</evidence>
<dbReference type="SUPFAM" id="SSF109905">
    <property type="entry name" value="Surp module (SWAP domain)"/>
    <property type="match status" value="1"/>
</dbReference>
<keyword evidence="2" id="KW-0863">Zinc-finger</keyword>
<keyword evidence="2" id="KW-0479">Metal-binding</keyword>
<feature type="region of interest" description="Disordered" evidence="3">
    <location>
        <begin position="821"/>
        <end position="850"/>
    </location>
</feature>
<feature type="compositionally biased region" description="Pro residues" evidence="3">
    <location>
        <begin position="237"/>
        <end position="261"/>
    </location>
</feature>
<dbReference type="Gene3D" id="1.10.10.790">
    <property type="entry name" value="Surp module"/>
    <property type="match status" value="1"/>
</dbReference>
<dbReference type="InterPro" id="IPR052650">
    <property type="entry name" value="Zinc_finger_CCCH"/>
</dbReference>
<feature type="compositionally biased region" description="Polar residues" evidence="3">
    <location>
        <begin position="678"/>
        <end position="697"/>
    </location>
</feature>
<dbReference type="PANTHER" id="PTHR36886">
    <property type="entry name" value="PROTEIN FRIGIDA-ESSENTIAL 1"/>
    <property type="match status" value="1"/>
</dbReference>
<accession>A0ABR2MFD5</accession>
<comment type="caution">
    <text evidence="6">The sequence shown here is derived from an EMBL/GenBank/DDBJ whole genome shotgun (WGS) entry which is preliminary data.</text>
</comment>
<feature type="compositionally biased region" description="Pro residues" evidence="3">
    <location>
        <begin position="199"/>
        <end position="217"/>
    </location>
</feature>
<evidence type="ECO:0000313" key="7">
    <source>
        <dbReference type="Proteomes" id="UP001412067"/>
    </source>
</evidence>
<dbReference type="Proteomes" id="UP001412067">
    <property type="component" value="Unassembled WGS sequence"/>
</dbReference>
<protein>
    <submittedName>
        <fullName evidence="6">Zinc finger CCCH domain-containing protein 55</fullName>
    </submittedName>
</protein>
<dbReference type="Pfam" id="PF01805">
    <property type="entry name" value="Surp"/>
    <property type="match status" value="1"/>
</dbReference>
<feature type="compositionally biased region" description="Pro residues" evidence="3">
    <location>
        <begin position="120"/>
        <end position="130"/>
    </location>
</feature>
<dbReference type="InterPro" id="IPR035967">
    <property type="entry name" value="SWAP/Surp_sf"/>
</dbReference>
<feature type="compositionally biased region" description="Polar residues" evidence="3">
    <location>
        <begin position="572"/>
        <end position="584"/>
    </location>
</feature>
<organism evidence="6 7">
    <name type="scientific">Platanthera guangdongensis</name>
    <dbReference type="NCBI Taxonomy" id="2320717"/>
    <lineage>
        <taxon>Eukaryota</taxon>
        <taxon>Viridiplantae</taxon>
        <taxon>Streptophyta</taxon>
        <taxon>Embryophyta</taxon>
        <taxon>Tracheophyta</taxon>
        <taxon>Spermatophyta</taxon>
        <taxon>Magnoliopsida</taxon>
        <taxon>Liliopsida</taxon>
        <taxon>Asparagales</taxon>
        <taxon>Orchidaceae</taxon>
        <taxon>Orchidoideae</taxon>
        <taxon>Orchideae</taxon>
        <taxon>Orchidinae</taxon>
        <taxon>Platanthera</taxon>
    </lineage>
</organism>
<feature type="domain" description="SURP motif" evidence="5">
    <location>
        <begin position="334"/>
        <end position="376"/>
    </location>
</feature>
<feature type="compositionally biased region" description="Basic and acidic residues" evidence="3">
    <location>
        <begin position="825"/>
        <end position="834"/>
    </location>
</feature>
<feature type="compositionally biased region" description="Basic and acidic residues" evidence="3">
    <location>
        <begin position="585"/>
        <end position="598"/>
    </location>
</feature>
<feature type="compositionally biased region" description="Polar residues" evidence="3">
    <location>
        <begin position="983"/>
        <end position="1020"/>
    </location>
</feature>
<dbReference type="InterPro" id="IPR000061">
    <property type="entry name" value="Surp"/>
</dbReference>
<sequence length="1649" mass="180756">MYGGQGNYTPQFRQGPPPPYQQALPGPPPFLQASPGPQLPPAPQRPPVHPLGPQASPFFGGLAPPVAQQPVHYQPPPPPPQANSSQPYSQQQPLPPPVVQQHVHYQPPPPPANSSHPYPQQQPLPPPPPLQVNGSATVVPPYPSSVPPPMPNSNSHLGMQLPPPPRIPRPAPQPNSQPQGQVSFHNSHPPHAGMLLHAPPNPPWPSSSPIPPPPPPFNLATSAPFTGQHPARDAHPPVTPPPPPPPPPSSPPPLPPSPPAPIRASEGSAINSMKLFTTDTNIDAEAHEFENAPVHLGDDGKGLREGNEVLMVDVDTSENCELSPPRPDEAVVRNMEVLCQFIARVGPEFENTARANESGNPKFAFLFGGEPGSAAAIAKEYFQWMKKKYGAEREPTKFLEHNIVPISTRTSDISPQPGKLESLDTENSPATSDMDMEDDITPTDACKDSNNTNKKITISANACSHTPDNVKEQLYTEIQLVSGASSPIISMDAEDEKESSVFEDVSPDKSSPDNASRGSIKGNVSSNKVAKSQQASGVYLKYGSPFRLIQDYASDESDDENARNDNNEDSNPANPQATTSISDFQQEKQSEPCSKFDGEDISTVDNESEYHITLGHLSPSRQEDAPRSPDKSVPSISNYDTMGKHVDPDIHQTEEVPHDERDTSRPSEDDVLEERNLDTNQVTEKFSSKEGINSMNATHDVDEFGRLVRKGASGSDSDENQHGKKHAKRGRNRSRSLSRSPQGSRRRHRSRSPRRRDKRSHSRSWSPRRGRSRSPQSFRLNMSARRGREQPPECFNFIRGRCFYGASCRFLHRDSGHLSMQQRYQDSRKPRYLDNSDNASSSRIGRHDKTSIAESHFEKCKLVEADDTIAQAVFSEFMDEKDEPKSTLEAKDASSQVFMEIVPETENASNPESLEMIPEAGDLSYKVSQEMVADAGDNPSNHACPEIIRAEPEPSVVEAPITSTDGETNQPMSDFSKPLLVSSVMTQSPNDKSQYPNSGDAFSSQPSQASTLPSAPQTEESSQHDLPDQTSQSTTVPIQISASQINAGKIIAKEETANLNIFTQSYSNNVTPAEPSVKPPHGEFSPQNLLMPGSNFPPPPQLRPPHGQLPMHISNDTSNGPFSSQQFRENAVLPMTNYQSQLPPPPPYMLYPQQHLPSNLHSNPPNLPWPDQHMLPLSNRPPFPSSETSQLLHQNNSVPPRNDFMPLVRPYPPGEVLPGSRPPDFYSQPFLPVSSVHSQHHQSFRNEQGGIHVPNQGLVNPTGSIPLLKPFQGDWVDPRSYPREEFSTTHLRDGHQQNPASFGTMYNQQNPATFGTAGSMHPSIHRYTENNFHPQPSNNFHPQPSDVGAPRFPIREHYNPYASTFEQPLRSGQPVRRYDSTLSADNAGIGFGMRASPSSSRRPGEQLLPRTGNYAHEPSAEMIPDAKKVAQKPVSGAPYDPLFDSIEPSSGASKMRAEEQNSGVNDTGSASKLRASKAESKKSKAGSVTEPKAEVDELGEIATDADAGGVENESPQLLDDKDWSPPIPFDVGETNVGEIEINQVRSPGKSKKSKDSRSMKLFKIALADFAKEVLKPSWRQGNLSKEAFKTIVKKTVDKVAGAVPSHQVPKSQAKINQYVESSQRKLTKLVMVIEPTVSVDEDKFMDEFG</sequence>
<feature type="region of interest" description="Disordered" evidence="3">
    <location>
        <begin position="951"/>
        <end position="1035"/>
    </location>
</feature>
<keyword evidence="7" id="KW-1185">Reference proteome</keyword>
<evidence type="ECO:0000256" key="3">
    <source>
        <dbReference type="SAM" id="MobiDB-lite"/>
    </source>
</evidence>
<feature type="region of interest" description="Disordered" evidence="3">
    <location>
        <begin position="550"/>
        <end position="786"/>
    </location>
</feature>
<feature type="compositionally biased region" description="Basic and acidic residues" evidence="3">
    <location>
        <begin position="621"/>
        <end position="630"/>
    </location>
</feature>
<feature type="compositionally biased region" description="Basic residues" evidence="3">
    <location>
        <begin position="744"/>
        <end position="772"/>
    </location>
</feature>
<feature type="compositionally biased region" description="Basic and acidic residues" evidence="3">
    <location>
        <begin position="642"/>
        <end position="677"/>
    </location>
</feature>
<feature type="compositionally biased region" description="Low complexity" evidence="3">
    <location>
        <begin position="82"/>
        <end position="92"/>
    </location>
</feature>
<feature type="region of interest" description="Disordered" evidence="3">
    <location>
        <begin position="408"/>
        <end position="437"/>
    </location>
</feature>
<dbReference type="PROSITE" id="PS50128">
    <property type="entry name" value="SURP"/>
    <property type="match status" value="1"/>
</dbReference>
<feature type="compositionally biased region" description="Pro residues" evidence="3">
    <location>
        <begin position="37"/>
        <end position="50"/>
    </location>
</feature>
<dbReference type="EMBL" id="JBBWWR010000008">
    <property type="protein sequence ID" value="KAK8962670.1"/>
    <property type="molecule type" value="Genomic_DNA"/>
</dbReference>
<feature type="compositionally biased region" description="Pro residues" evidence="3">
    <location>
        <begin position="140"/>
        <end position="151"/>
    </location>
</feature>
<feature type="compositionally biased region" description="Polar residues" evidence="3">
    <location>
        <begin position="961"/>
        <end position="973"/>
    </location>
</feature>
<evidence type="ECO:0000259" key="4">
    <source>
        <dbReference type="PROSITE" id="PS50103"/>
    </source>
</evidence>
<feature type="domain" description="C3H1-type" evidence="4">
    <location>
        <begin position="788"/>
        <end position="815"/>
    </location>
</feature>
<evidence type="ECO:0000256" key="2">
    <source>
        <dbReference type="PROSITE-ProRule" id="PRU00723"/>
    </source>
</evidence>